<evidence type="ECO:0000313" key="6">
    <source>
        <dbReference type="EMBL" id="KAA0176308.1"/>
    </source>
</evidence>
<dbReference type="EMBL" id="VLTO01000009">
    <property type="protein sequence ID" value="KAA0176308.1"/>
    <property type="molecule type" value="Genomic_DNA"/>
</dbReference>
<dbReference type="OrthoDB" id="155590at2759"/>
<keyword evidence="8" id="KW-1185">Reference proteome</keyword>
<evidence type="ECO:0000256" key="2">
    <source>
        <dbReference type="SAM" id="Phobius"/>
    </source>
</evidence>
<dbReference type="EMBL" id="VLTM01000003">
    <property type="protein sequence ID" value="KAA0168142.1"/>
    <property type="molecule type" value="Genomic_DNA"/>
</dbReference>
<feature type="region of interest" description="Disordered" evidence="1">
    <location>
        <begin position="437"/>
        <end position="561"/>
    </location>
</feature>
<dbReference type="EMBL" id="VLTL01000023">
    <property type="protein sequence ID" value="KAA0169355.1"/>
    <property type="molecule type" value="Genomic_DNA"/>
</dbReference>
<sequence>MGKSKSARQLQQQGQPAMRVHDAEELSASSKAAGRCIDWMASNQLLVWGVVAVVVAAGIAQFVAMASGGSLFSSGGVHNLDLAGEDAIVDAMTSGQPWVVFCDEDATRAGQTSYQRARAAFAEAATLLGGKVSAGQLDCSRKMPRSGKSVYTYAGISGRGRMPATVLVAANGARPRAAIPSIVTNAKRLAKFAAEHSALKTVDLGQKRGVAKCLAARTCVVIAHSGAKGRRPVKAVVTDMMAAHRTAQFATLDTSKTWLGGLPGSLVAALPRAARAQAANVSRRVKVTGGKSRNVVVSGWGSANAAEDAMGQVVFVLRRDPRKPPATATSSGPRRGNAGSGAAAGSAGARGPGPALVATWRSATDASGGGHGRMLVSRGDINAAIRAANEAAERARAKGRRLSATSVKPLVAEVMAPHEGQDSVGVALKRRVVALAPPPTPAASKRPQAAPAAGASASDPRVAQAAARRAEREARRAASRAQAEGGADSAAGAADREPSAEEQRAAELAARQAMEAEAQQWIAQPADEEEEGEDEDAAFEMEGYEDGDYEDEEDEEGFVEL</sequence>
<evidence type="ECO:0000256" key="1">
    <source>
        <dbReference type="SAM" id="MobiDB-lite"/>
    </source>
</evidence>
<feature type="compositionally biased region" description="Low complexity" evidence="1">
    <location>
        <begin position="330"/>
        <end position="355"/>
    </location>
</feature>
<protein>
    <submittedName>
        <fullName evidence="6">Uncharacterized protein</fullName>
    </submittedName>
</protein>
<dbReference type="EMBL" id="VLTN01000058">
    <property type="protein sequence ID" value="KAA0148003.1"/>
    <property type="molecule type" value="Genomic_DNA"/>
</dbReference>
<feature type="region of interest" description="Disordered" evidence="1">
    <location>
        <begin position="1"/>
        <end position="24"/>
    </location>
</feature>
<evidence type="ECO:0000313" key="8">
    <source>
        <dbReference type="Proteomes" id="UP000323011"/>
    </source>
</evidence>
<keyword evidence="2" id="KW-0812">Transmembrane</keyword>
<feature type="region of interest" description="Disordered" evidence="1">
    <location>
        <begin position="318"/>
        <end position="355"/>
    </location>
</feature>
<keyword evidence="2" id="KW-1133">Transmembrane helix</keyword>
<comment type="caution">
    <text evidence="6">The sequence shown here is derived from an EMBL/GenBank/DDBJ whole genome shotgun (WGS) entry which is preliminary data.</text>
</comment>
<keyword evidence="2" id="KW-0472">Membrane</keyword>
<feature type="compositionally biased region" description="Acidic residues" evidence="1">
    <location>
        <begin position="526"/>
        <end position="561"/>
    </location>
</feature>
<reference evidence="7 8" key="1">
    <citation type="submission" date="2019-07" db="EMBL/GenBank/DDBJ databases">
        <title>Genomes of Cafeteria roenbergensis.</title>
        <authorList>
            <person name="Fischer M.G."/>
            <person name="Hackl T."/>
            <person name="Roman M."/>
        </authorList>
    </citation>
    <scope>NUCLEOTIDE SEQUENCE [LARGE SCALE GENOMIC DNA]</scope>
    <source>
        <strain evidence="3 8">BVI</strain>
        <strain evidence="4 10">Cflag</strain>
        <strain evidence="6 7">E4-10P</strain>
        <strain evidence="5 9">RCC970-E3</strain>
    </source>
</reference>
<name>A0A5A8EGE7_CAFRO</name>
<feature type="compositionally biased region" description="Basic and acidic residues" evidence="1">
    <location>
        <begin position="494"/>
        <end position="505"/>
    </location>
</feature>
<dbReference type="Proteomes" id="UP000325113">
    <property type="component" value="Unassembled WGS sequence"/>
</dbReference>
<dbReference type="Proteomes" id="UP000324907">
    <property type="component" value="Unassembled WGS sequence"/>
</dbReference>
<evidence type="ECO:0000313" key="5">
    <source>
        <dbReference type="EMBL" id="KAA0169355.1"/>
    </source>
</evidence>
<evidence type="ECO:0000313" key="10">
    <source>
        <dbReference type="Proteomes" id="UP000325113"/>
    </source>
</evidence>
<proteinExistence type="predicted"/>
<evidence type="ECO:0000313" key="3">
    <source>
        <dbReference type="EMBL" id="KAA0148003.1"/>
    </source>
</evidence>
<dbReference type="AlphaFoldDB" id="A0A5A8EGE7"/>
<organism evidence="6 7">
    <name type="scientific">Cafeteria roenbergensis</name>
    <name type="common">Marine flagellate</name>
    <dbReference type="NCBI Taxonomy" id="33653"/>
    <lineage>
        <taxon>Eukaryota</taxon>
        <taxon>Sar</taxon>
        <taxon>Stramenopiles</taxon>
        <taxon>Bigyra</taxon>
        <taxon>Opalozoa</taxon>
        <taxon>Bicosoecida</taxon>
        <taxon>Cafeteriaceae</taxon>
        <taxon>Cafeteria</taxon>
    </lineage>
</organism>
<evidence type="ECO:0000313" key="9">
    <source>
        <dbReference type="Proteomes" id="UP000324907"/>
    </source>
</evidence>
<feature type="compositionally biased region" description="Low complexity" evidence="1">
    <location>
        <begin position="479"/>
        <end position="493"/>
    </location>
</feature>
<accession>A0A5A8EGE7</accession>
<feature type="compositionally biased region" description="Low complexity" evidence="1">
    <location>
        <begin position="442"/>
        <end position="467"/>
    </location>
</feature>
<feature type="transmembrane region" description="Helical" evidence="2">
    <location>
        <begin position="45"/>
        <end position="64"/>
    </location>
</feature>
<dbReference type="Proteomes" id="UP000323011">
    <property type="component" value="Unassembled WGS sequence"/>
</dbReference>
<gene>
    <name evidence="6" type="ORF">FNF27_02364</name>
    <name evidence="5" type="ORF">FNF28_02136</name>
    <name evidence="3" type="ORF">FNF29_06947</name>
    <name evidence="4" type="ORF">FNF31_00640</name>
</gene>
<evidence type="ECO:0000313" key="7">
    <source>
        <dbReference type="Proteomes" id="UP000322899"/>
    </source>
</evidence>
<dbReference type="Proteomes" id="UP000322899">
    <property type="component" value="Unassembled WGS sequence"/>
</dbReference>
<evidence type="ECO:0000313" key="4">
    <source>
        <dbReference type="EMBL" id="KAA0168142.1"/>
    </source>
</evidence>
<feature type="compositionally biased region" description="Low complexity" evidence="1">
    <location>
        <begin position="506"/>
        <end position="520"/>
    </location>
</feature>